<evidence type="ECO:0000259" key="1">
    <source>
        <dbReference type="Pfam" id="PF14231"/>
    </source>
</evidence>
<protein>
    <recommendedName>
        <fullName evidence="5">GXWXG domain-containing protein</fullName>
    </recommendedName>
</protein>
<evidence type="ECO:0008006" key="5">
    <source>
        <dbReference type="Google" id="ProtNLM"/>
    </source>
</evidence>
<dbReference type="STRING" id="1392250.A0A2I2G4H6"/>
<dbReference type="RefSeq" id="XP_024703092.1">
    <property type="nucleotide sequence ID" value="XM_024846833.1"/>
</dbReference>
<evidence type="ECO:0000313" key="3">
    <source>
        <dbReference type="EMBL" id="PLB47790.1"/>
    </source>
</evidence>
<dbReference type="EMBL" id="MSFO01000005">
    <property type="protein sequence ID" value="PLB47790.1"/>
    <property type="molecule type" value="Genomic_DNA"/>
</dbReference>
<feature type="domain" description="GXWXG" evidence="1">
    <location>
        <begin position="26"/>
        <end position="83"/>
    </location>
</feature>
<dbReference type="Gene3D" id="2.40.128.580">
    <property type="entry name" value="GXWXG domain"/>
    <property type="match status" value="1"/>
</dbReference>
<dbReference type="InterPro" id="IPR025951">
    <property type="entry name" value="GXWXG_dom"/>
</dbReference>
<gene>
    <name evidence="3" type="ORF">P170DRAFT_410112</name>
</gene>
<accession>A0A2I2G4H6</accession>
<name>A0A2I2G4H6_9EURO</name>
<dbReference type="AlphaFoldDB" id="A0A2I2G4H6"/>
<sequence length="150" mass="17079">MSSPEEQAQQLMKIPGHIEEATLESVYNSLSPVASESLLGQWKGGSFDTGHPSHQTLADFKWAGKDFKSLDDVNPIMVYDKDGNRTWLEEYGHARLREVKFRGTVTAAMIYDKFPIIDYFRAVTPDIVLGAMDNKMVPNDGTYYFYLMRM</sequence>
<dbReference type="Pfam" id="PF14232">
    <property type="entry name" value="DUF4334"/>
    <property type="match status" value="1"/>
</dbReference>
<keyword evidence="4" id="KW-1185">Reference proteome</keyword>
<reference evidence="3 4" key="1">
    <citation type="submission" date="2016-12" db="EMBL/GenBank/DDBJ databases">
        <title>The genomes of Aspergillus section Nigri reveals drivers in fungal speciation.</title>
        <authorList>
            <consortium name="DOE Joint Genome Institute"/>
            <person name="Vesth T.C."/>
            <person name="Nybo J."/>
            <person name="Theobald S."/>
            <person name="Brandl J."/>
            <person name="Frisvad J.C."/>
            <person name="Nielsen K.F."/>
            <person name="Lyhne E.K."/>
            <person name="Kogle M.E."/>
            <person name="Kuo A."/>
            <person name="Riley R."/>
            <person name="Clum A."/>
            <person name="Nolan M."/>
            <person name="Lipzen A."/>
            <person name="Salamov A."/>
            <person name="Henrissat B."/>
            <person name="Wiebenga A."/>
            <person name="De Vries R.P."/>
            <person name="Grigoriev I.V."/>
            <person name="Mortensen U.H."/>
            <person name="Andersen M.R."/>
            <person name="Baker S.E."/>
        </authorList>
    </citation>
    <scope>NUCLEOTIDE SEQUENCE [LARGE SCALE GENOMIC DNA]</scope>
    <source>
        <strain evidence="3 4">IBT 23096</strain>
    </source>
</reference>
<dbReference type="GeneID" id="36554532"/>
<comment type="caution">
    <text evidence="3">The sequence shown here is derived from an EMBL/GenBank/DDBJ whole genome shotgun (WGS) entry which is preliminary data.</text>
</comment>
<dbReference type="VEuPathDB" id="FungiDB:P170DRAFT_410112"/>
<organism evidence="3 4">
    <name type="scientific">Aspergillus steynii IBT 23096</name>
    <dbReference type="NCBI Taxonomy" id="1392250"/>
    <lineage>
        <taxon>Eukaryota</taxon>
        <taxon>Fungi</taxon>
        <taxon>Dikarya</taxon>
        <taxon>Ascomycota</taxon>
        <taxon>Pezizomycotina</taxon>
        <taxon>Eurotiomycetes</taxon>
        <taxon>Eurotiomycetidae</taxon>
        <taxon>Eurotiales</taxon>
        <taxon>Aspergillaceae</taxon>
        <taxon>Aspergillus</taxon>
        <taxon>Aspergillus subgen. Circumdati</taxon>
    </lineage>
</organism>
<evidence type="ECO:0000259" key="2">
    <source>
        <dbReference type="Pfam" id="PF14232"/>
    </source>
</evidence>
<dbReference type="OrthoDB" id="2213372at2759"/>
<proteinExistence type="predicted"/>
<dbReference type="Pfam" id="PF14231">
    <property type="entry name" value="GXWXG"/>
    <property type="match status" value="1"/>
</dbReference>
<feature type="domain" description="DUF4334" evidence="2">
    <location>
        <begin position="92"/>
        <end position="149"/>
    </location>
</feature>
<evidence type="ECO:0000313" key="4">
    <source>
        <dbReference type="Proteomes" id="UP000234275"/>
    </source>
</evidence>
<dbReference type="InterPro" id="IPR025568">
    <property type="entry name" value="DUF4334"/>
</dbReference>
<dbReference type="Proteomes" id="UP000234275">
    <property type="component" value="Unassembled WGS sequence"/>
</dbReference>